<dbReference type="Pfam" id="PF24865">
    <property type="entry name" value="DUF7731"/>
    <property type="match status" value="1"/>
</dbReference>
<dbReference type="PANTHER" id="PTHR34366">
    <property type="entry name" value="OS07G0289901 PROTEIN-RELATED"/>
    <property type="match status" value="1"/>
</dbReference>
<protein>
    <recommendedName>
        <fullName evidence="1">DUF7731 domain-containing protein</fullName>
    </recommendedName>
</protein>
<keyword evidence="3" id="KW-1185">Reference proteome</keyword>
<name>A0AAV6WTM3_9LAMI</name>
<dbReference type="Proteomes" id="UP000826271">
    <property type="component" value="Unassembled WGS sequence"/>
</dbReference>
<dbReference type="PANTHER" id="PTHR34366:SF7">
    <property type="entry name" value="TRANSMEMBRANE PROTEIN"/>
    <property type="match status" value="1"/>
</dbReference>
<comment type="caution">
    <text evidence="2">The sequence shown here is derived from an EMBL/GenBank/DDBJ whole genome shotgun (WGS) entry which is preliminary data.</text>
</comment>
<dbReference type="InterPro" id="IPR056633">
    <property type="entry name" value="DUF7731"/>
</dbReference>
<proteinExistence type="predicted"/>
<sequence length="115" mass="12646">MNFHFQKSSSCPEKYTLSESGWLNVTNPDGPTFCEKGGCVDHTRAVLLCIEHVKRDYWFENNATVKNLYDTINLGCNSSQGFTGASLHSSHGFRLNSAPIITALSATALLFITLS</sequence>
<dbReference type="EMBL" id="WHWC01000013">
    <property type="protein sequence ID" value="KAG8371587.1"/>
    <property type="molecule type" value="Genomic_DNA"/>
</dbReference>
<dbReference type="AlphaFoldDB" id="A0AAV6WTM3"/>
<accession>A0AAV6WTM3</accession>
<feature type="domain" description="DUF7731" evidence="1">
    <location>
        <begin position="8"/>
        <end position="80"/>
    </location>
</feature>
<evidence type="ECO:0000313" key="3">
    <source>
        <dbReference type="Proteomes" id="UP000826271"/>
    </source>
</evidence>
<organism evidence="2 3">
    <name type="scientific">Buddleja alternifolia</name>
    <dbReference type="NCBI Taxonomy" id="168488"/>
    <lineage>
        <taxon>Eukaryota</taxon>
        <taxon>Viridiplantae</taxon>
        <taxon>Streptophyta</taxon>
        <taxon>Embryophyta</taxon>
        <taxon>Tracheophyta</taxon>
        <taxon>Spermatophyta</taxon>
        <taxon>Magnoliopsida</taxon>
        <taxon>eudicotyledons</taxon>
        <taxon>Gunneridae</taxon>
        <taxon>Pentapetalae</taxon>
        <taxon>asterids</taxon>
        <taxon>lamiids</taxon>
        <taxon>Lamiales</taxon>
        <taxon>Scrophulariaceae</taxon>
        <taxon>Buddlejeae</taxon>
        <taxon>Buddleja</taxon>
    </lineage>
</organism>
<evidence type="ECO:0000313" key="2">
    <source>
        <dbReference type="EMBL" id="KAG8371587.1"/>
    </source>
</evidence>
<evidence type="ECO:0000259" key="1">
    <source>
        <dbReference type="Pfam" id="PF24865"/>
    </source>
</evidence>
<reference evidence="2" key="1">
    <citation type="submission" date="2019-10" db="EMBL/GenBank/DDBJ databases">
        <authorList>
            <person name="Zhang R."/>
            <person name="Pan Y."/>
            <person name="Wang J."/>
            <person name="Ma R."/>
            <person name="Yu S."/>
        </authorList>
    </citation>
    <scope>NUCLEOTIDE SEQUENCE</scope>
    <source>
        <strain evidence="2">LA-IB0</strain>
        <tissue evidence="2">Leaf</tissue>
    </source>
</reference>
<gene>
    <name evidence="2" type="ORF">BUALT_Bualt13G0103500</name>
</gene>